<dbReference type="Proteomes" id="UP000002384">
    <property type="component" value="Chromosome"/>
</dbReference>
<organism evidence="1 2">
    <name type="scientific">Gloeothece citriformis (strain PCC 7424)</name>
    <name type="common">Cyanothece sp. (strain PCC 7424)</name>
    <dbReference type="NCBI Taxonomy" id="65393"/>
    <lineage>
        <taxon>Bacteria</taxon>
        <taxon>Bacillati</taxon>
        <taxon>Cyanobacteriota</taxon>
        <taxon>Cyanophyceae</taxon>
        <taxon>Oscillatoriophycideae</taxon>
        <taxon>Chroococcales</taxon>
        <taxon>Aphanothecaceae</taxon>
        <taxon>Gloeothece</taxon>
        <taxon>Gloeothece citriformis</taxon>
    </lineage>
</organism>
<dbReference type="NCBIfam" id="TIGR03485">
    <property type="entry name" value="cas_csx13_N"/>
    <property type="match status" value="2"/>
</dbReference>
<gene>
    <name evidence="1" type="ordered locus">PCC7424_2313</name>
</gene>
<dbReference type="KEGG" id="cyc:PCC7424_2313"/>
<evidence type="ECO:0000313" key="1">
    <source>
        <dbReference type="EMBL" id="ACK70734.1"/>
    </source>
</evidence>
<dbReference type="GO" id="GO:0051607">
    <property type="term" value="P:defense response to virus"/>
    <property type="evidence" value="ECO:0007669"/>
    <property type="project" value="InterPro"/>
</dbReference>
<dbReference type="HOGENOM" id="CLU_531807_0_0_3"/>
<name>B7KHN9_GLOC7</name>
<dbReference type="OrthoDB" id="5482104at2"/>
<dbReference type="NCBIfam" id="TIGR03486">
    <property type="entry name" value="cas_csx13_C"/>
    <property type="match status" value="1"/>
</dbReference>
<dbReference type="AlphaFoldDB" id="B7KHN9"/>
<dbReference type="eggNOG" id="ENOG502ZADP">
    <property type="taxonomic scope" value="Bacteria"/>
</dbReference>
<accession>B7KHN9</accession>
<evidence type="ECO:0000313" key="2">
    <source>
        <dbReference type="Proteomes" id="UP000002384"/>
    </source>
</evidence>
<dbReference type="InterPro" id="IPR019989">
    <property type="entry name" value="CRISPR-assoc_Csx13_N"/>
</dbReference>
<dbReference type="RefSeq" id="WP_015954338.1">
    <property type="nucleotide sequence ID" value="NC_011729.1"/>
</dbReference>
<dbReference type="InterPro" id="IPR027811">
    <property type="entry name" value="CRISPR-assoc_Csx13_C"/>
</dbReference>
<proteinExistence type="predicted"/>
<keyword evidence="2" id="KW-1185">Reference proteome</keyword>
<protein>
    <submittedName>
        <fullName evidence="1">Uncharacterized protein</fullName>
    </submittedName>
</protein>
<dbReference type="STRING" id="65393.PCC7424_2313"/>
<reference evidence="2" key="1">
    <citation type="journal article" date="2011" name="MBio">
        <title>Novel metabolic attributes of the genus Cyanothece, comprising a group of unicellular nitrogen-fixing Cyanobacteria.</title>
        <authorList>
            <person name="Bandyopadhyay A."/>
            <person name="Elvitigala T."/>
            <person name="Welsh E."/>
            <person name="Stockel J."/>
            <person name="Liberton M."/>
            <person name="Min H."/>
            <person name="Sherman L.A."/>
            <person name="Pakrasi H.B."/>
        </authorList>
    </citation>
    <scope>NUCLEOTIDE SEQUENCE [LARGE SCALE GENOMIC DNA]</scope>
    <source>
        <strain evidence="2">PCC 7424</strain>
    </source>
</reference>
<dbReference type="EMBL" id="CP001291">
    <property type="protein sequence ID" value="ACK70734.1"/>
    <property type="molecule type" value="Genomic_DNA"/>
</dbReference>
<sequence>MMDTSTQPKIHLHLHAPDTTLIHRAAIQGLWMTLKQLETRFPTPSQRIGELSWKLTPYSVSLDWKGQDKRVLDWLLKQAFQVDKRGLISLTGLNPQTIPLINKIHLHQALTATLLQHNRFVTTIFDPYKVSGINLYKTPPYLLLNLLIKLLNPGQFYLLLKGKPNPQASIKVKAYKAELELNYKQLSAYIHQNFSHQLCKSKTHQWIDGYIPIVSWLYPGAIVRHQTIRQYNQCKERTEYAFALLFLPIACHYLILSKGINEQMKSKKKNPAKYLLVIPDPINLEESAQIRWRLNFTNYQNLYVSSVEEGALSYYGKEITQNFSPQRCQIILYGKLMKKSQLRNPIDIQDFKITKIALKTYQLACCYLQENKIIKTEKNFLVRLNLIRGMISKNLLDKQPIWRNLWSILKERDSYGEMRQQLKYNQQGLFTMIKNSDEISGSHHAFIDVIHEALKIIYAQIYQDNPSAASKKIERENERLKSKLLDCYKEETFRHLMAKLLSKAGNLPTLNKNRRLVLPILTGKIDWKEARDITLIALSSYPTQARLNRELLIFFVFPLLLDAQLYQLALIIL</sequence>